<reference evidence="2 3" key="1">
    <citation type="submission" date="2014-04" db="EMBL/GenBank/DDBJ databases">
        <title>Evolutionary Origins and Diversification of the Mycorrhizal Mutualists.</title>
        <authorList>
            <consortium name="DOE Joint Genome Institute"/>
            <consortium name="Mycorrhizal Genomics Consortium"/>
            <person name="Kohler A."/>
            <person name="Kuo A."/>
            <person name="Nagy L.G."/>
            <person name="Floudas D."/>
            <person name="Copeland A."/>
            <person name="Barry K.W."/>
            <person name="Cichocki N."/>
            <person name="Veneault-Fourrey C."/>
            <person name="LaButti K."/>
            <person name="Lindquist E.A."/>
            <person name="Lipzen A."/>
            <person name="Lundell T."/>
            <person name="Morin E."/>
            <person name="Murat C."/>
            <person name="Riley R."/>
            <person name="Ohm R."/>
            <person name="Sun H."/>
            <person name="Tunlid A."/>
            <person name="Henrissat B."/>
            <person name="Grigoriev I.V."/>
            <person name="Hibbett D.S."/>
            <person name="Martin F."/>
        </authorList>
    </citation>
    <scope>NUCLEOTIDE SEQUENCE [LARGE SCALE GENOMIC DNA]</scope>
    <source>
        <strain evidence="2 3">Koide BX008</strain>
    </source>
</reference>
<feature type="region of interest" description="Disordered" evidence="1">
    <location>
        <begin position="277"/>
        <end position="335"/>
    </location>
</feature>
<proteinExistence type="predicted"/>
<feature type="region of interest" description="Disordered" evidence="1">
    <location>
        <begin position="228"/>
        <end position="259"/>
    </location>
</feature>
<feature type="compositionally biased region" description="Basic residues" evidence="1">
    <location>
        <begin position="153"/>
        <end position="165"/>
    </location>
</feature>
<accession>A0A0C2X563</accession>
<dbReference type="STRING" id="946122.A0A0C2X563"/>
<dbReference type="Proteomes" id="UP000054549">
    <property type="component" value="Unassembled WGS sequence"/>
</dbReference>
<dbReference type="HOGENOM" id="CLU_1023685_0_0_1"/>
<sequence length="335" mass="36296">MPPILRSFTVFQDAPPVERSSAPRQTKSAMYSKKVTRSSSTNSENFIFMDNPPITVPDKENLHPVTGERAGLGAADKKRKDGGSHVLATKLHNPPTRPVAAKKHKKELSIVLKDEGSPTKKRKASVPSEPVMPCGNGHKVSKGISMKESTSSKPRKSGAAKRTTTRTRAIAILPKVAEEEPTVVAQKDVAVNKLKSKPDVTKPVLPQLSQADIDSRCYELTVKPLADVSQAYEDTSPSQDADPRGSKTKFQQVKESSVEPEIRDIYVSTIASSANLQLGSSRKTPFEEPTGSSKTFSTPERKAIYAAFTFSSPSPSGERFSKTTRAGGIPRLELA</sequence>
<dbReference type="AlphaFoldDB" id="A0A0C2X563"/>
<dbReference type="EMBL" id="KN818255">
    <property type="protein sequence ID" value="KIL63863.1"/>
    <property type="molecule type" value="Genomic_DNA"/>
</dbReference>
<gene>
    <name evidence="2" type="ORF">M378DRAFT_186919</name>
</gene>
<organism evidence="2 3">
    <name type="scientific">Amanita muscaria (strain Koide BX008)</name>
    <dbReference type="NCBI Taxonomy" id="946122"/>
    <lineage>
        <taxon>Eukaryota</taxon>
        <taxon>Fungi</taxon>
        <taxon>Dikarya</taxon>
        <taxon>Basidiomycota</taxon>
        <taxon>Agaricomycotina</taxon>
        <taxon>Agaricomycetes</taxon>
        <taxon>Agaricomycetidae</taxon>
        <taxon>Agaricales</taxon>
        <taxon>Pluteineae</taxon>
        <taxon>Amanitaceae</taxon>
        <taxon>Amanita</taxon>
    </lineage>
</organism>
<feature type="region of interest" description="Disordered" evidence="1">
    <location>
        <begin position="1"/>
        <end position="166"/>
    </location>
</feature>
<evidence type="ECO:0000313" key="2">
    <source>
        <dbReference type="EMBL" id="KIL63863.1"/>
    </source>
</evidence>
<dbReference type="OrthoDB" id="3265369at2759"/>
<evidence type="ECO:0000313" key="3">
    <source>
        <dbReference type="Proteomes" id="UP000054549"/>
    </source>
</evidence>
<keyword evidence="3" id="KW-1185">Reference proteome</keyword>
<evidence type="ECO:0000256" key="1">
    <source>
        <dbReference type="SAM" id="MobiDB-lite"/>
    </source>
</evidence>
<protein>
    <submittedName>
        <fullName evidence="2">Uncharacterized protein</fullName>
    </submittedName>
</protein>
<dbReference type="InParanoid" id="A0A0C2X563"/>
<name>A0A0C2X563_AMAMK</name>